<dbReference type="Gene3D" id="2.130.10.10">
    <property type="entry name" value="YVTN repeat-like/Quinoprotein amine dehydrogenase"/>
    <property type="match status" value="1"/>
</dbReference>
<feature type="non-terminal residue" evidence="6">
    <location>
        <position position="1083"/>
    </location>
</feature>
<dbReference type="InterPro" id="IPR015943">
    <property type="entry name" value="WD40/YVTN_repeat-like_dom_sf"/>
</dbReference>
<dbReference type="PROSITE" id="PS50294">
    <property type="entry name" value="WD_REPEATS_REGION"/>
    <property type="match status" value="2"/>
</dbReference>
<evidence type="ECO:0000256" key="4">
    <source>
        <dbReference type="SAM" id="MobiDB-lite"/>
    </source>
</evidence>
<dbReference type="PANTHER" id="PTHR10039:SF17">
    <property type="entry name" value="FUNGAL STAND N-TERMINAL GOODBYE DOMAIN-CONTAINING PROTEIN-RELATED"/>
    <property type="match status" value="1"/>
</dbReference>
<feature type="compositionally biased region" description="Polar residues" evidence="4">
    <location>
        <begin position="73"/>
        <end position="82"/>
    </location>
</feature>
<feature type="repeat" description="WD" evidence="3">
    <location>
        <begin position="993"/>
        <end position="1034"/>
    </location>
</feature>
<dbReference type="PROSITE" id="PS00678">
    <property type="entry name" value="WD_REPEATS_1"/>
    <property type="match status" value="2"/>
</dbReference>
<evidence type="ECO:0000256" key="2">
    <source>
        <dbReference type="ARBA" id="ARBA00022737"/>
    </source>
</evidence>
<proteinExistence type="predicted"/>
<reference evidence="6" key="1">
    <citation type="submission" date="2021-03" db="EMBL/GenBank/DDBJ databases">
        <title>Comparative genomics and phylogenomic investigation of the class Geoglossomycetes provide insights into ecological specialization and systematics.</title>
        <authorList>
            <person name="Melie T."/>
            <person name="Pirro S."/>
            <person name="Miller A.N."/>
            <person name="Quandt A."/>
        </authorList>
    </citation>
    <scope>NUCLEOTIDE SEQUENCE</scope>
    <source>
        <strain evidence="6">CAQ_001_2017</strain>
    </source>
</reference>
<dbReference type="InterPro" id="IPR019775">
    <property type="entry name" value="WD40_repeat_CS"/>
</dbReference>
<dbReference type="PROSITE" id="PS50082">
    <property type="entry name" value="WD_REPEATS_2"/>
    <property type="match status" value="2"/>
</dbReference>
<dbReference type="Pfam" id="PF24883">
    <property type="entry name" value="NPHP3_N"/>
    <property type="match status" value="1"/>
</dbReference>
<dbReference type="Proteomes" id="UP000750711">
    <property type="component" value="Unassembled WGS sequence"/>
</dbReference>
<dbReference type="Gene3D" id="3.40.50.300">
    <property type="entry name" value="P-loop containing nucleotide triphosphate hydrolases"/>
    <property type="match status" value="1"/>
</dbReference>
<evidence type="ECO:0000256" key="3">
    <source>
        <dbReference type="PROSITE-ProRule" id="PRU00221"/>
    </source>
</evidence>
<keyword evidence="2" id="KW-0677">Repeat</keyword>
<feature type="domain" description="NACHT" evidence="5">
    <location>
        <begin position="461"/>
        <end position="608"/>
    </location>
</feature>
<evidence type="ECO:0000259" key="5">
    <source>
        <dbReference type="PROSITE" id="PS50837"/>
    </source>
</evidence>
<dbReference type="InterPro" id="IPR007111">
    <property type="entry name" value="NACHT_NTPase"/>
</dbReference>
<feature type="region of interest" description="Disordered" evidence="4">
    <location>
        <begin position="16"/>
        <end position="131"/>
    </location>
</feature>
<evidence type="ECO:0000313" key="6">
    <source>
        <dbReference type="EMBL" id="KAH0555896.1"/>
    </source>
</evidence>
<evidence type="ECO:0000256" key="1">
    <source>
        <dbReference type="ARBA" id="ARBA00022574"/>
    </source>
</evidence>
<dbReference type="FunFam" id="3.40.50.300:FF:001638">
    <property type="entry name" value="NACHT and WD40 domain protein"/>
    <property type="match status" value="1"/>
</dbReference>
<dbReference type="Pfam" id="PF00400">
    <property type="entry name" value="WD40"/>
    <property type="match status" value="2"/>
</dbReference>
<keyword evidence="1 3" id="KW-0853">WD repeat</keyword>
<accession>A0A9P8L7W0</accession>
<dbReference type="InterPro" id="IPR031359">
    <property type="entry name" value="NACHT_N"/>
</dbReference>
<dbReference type="InterPro" id="IPR027417">
    <property type="entry name" value="P-loop_NTPase"/>
</dbReference>
<dbReference type="SUPFAM" id="SSF50978">
    <property type="entry name" value="WD40 repeat-like"/>
    <property type="match status" value="1"/>
</dbReference>
<feature type="repeat" description="WD" evidence="3">
    <location>
        <begin position="1035"/>
        <end position="1076"/>
    </location>
</feature>
<dbReference type="AlphaFoldDB" id="A0A9P8L7W0"/>
<dbReference type="InterPro" id="IPR001680">
    <property type="entry name" value="WD40_rpt"/>
</dbReference>
<keyword evidence="7" id="KW-1185">Reference proteome</keyword>
<organism evidence="6 7">
    <name type="scientific">Trichoglossum hirsutum</name>
    <dbReference type="NCBI Taxonomy" id="265104"/>
    <lineage>
        <taxon>Eukaryota</taxon>
        <taxon>Fungi</taxon>
        <taxon>Dikarya</taxon>
        <taxon>Ascomycota</taxon>
        <taxon>Pezizomycotina</taxon>
        <taxon>Geoglossomycetes</taxon>
        <taxon>Geoglossales</taxon>
        <taxon>Geoglossaceae</taxon>
        <taxon>Trichoglossum</taxon>
    </lineage>
</organism>
<dbReference type="PANTHER" id="PTHR10039">
    <property type="entry name" value="AMELOGENIN"/>
    <property type="match status" value="1"/>
</dbReference>
<dbReference type="InterPro" id="IPR056884">
    <property type="entry name" value="NPHP3-like_N"/>
</dbReference>
<dbReference type="Pfam" id="PF17100">
    <property type="entry name" value="NACHT_N"/>
    <property type="match status" value="1"/>
</dbReference>
<evidence type="ECO:0000313" key="7">
    <source>
        <dbReference type="Proteomes" id="UP000750711"/>
    </source>
</evidence>
<dbReference type="EMBL" id="JAGHQM010001310">
    <property type="protein sequence ID" value="KAH0555896.1"/>
    <property type="molecule type" value="Genomic_DNA"/>
</dbReference>
<comment type="caution">
    <text evidence="6">The sequence shown here is derived from an EMBL/GenBank/DDBJ whole genome shotgun (WGS) entry which is preliminary data.</text>
</comment>
<sequence>MPASEPRKRRKWWKKIFRGHSAAASPPPPPIVTSPSGDSQALAKVLSPEQRDVDHGTKVSSNNTEPRAPPSNPCTADAQTTRARGPHRLATAYTLGKAPKPPPVGDAQTHVPLSAPPIEPQTEGRQTSTLSTSQRLWNAAYDSLENDKDTAELVRSYMKTLEQVLGAEASERSAADVSAELKDPTKRQMHMKRLVEEDQARIFTPSKITRGMNGIVQFILSAKRMVDVAIQSIPQAALPWAGVCVGLQILLNPAKATTSNLAGITHVVSRMDWYCALTEHLLKKDHIDESFGSILPQLEARVFALYKALLLYQMKSVCSYYRRQGLVFLRGLANWDDWDADLKTITDAEETLQRDSDQYNKLHAKSTLELLVKHAKGLEELLGDIRQDIRGFITEHKTMQMEDKNEKCLQDLFVVDPQDDMEKIERSKDILLDGAYKWILDTNEYAAFTNWNDGSAQPSCRLMWVKGHAGTGKTMLLMGIIRELSSQPAKLAPNVSHFFCQGTDEALNSATATLRTLVWLLLVQQQHLISHLQSKHKNAGSSIFKDGGAFIALSNVFKSMLEDPNLSPVYFIVDALDECEQGLTDLIKLISTSLTLSDKVKWLVSSRPTVELKTLGTVRSLVELDVQRLKGPVNAYINNKLFILETREGYDDHVLAKVAEKVRQRAENTFLWVSLAFRELDRADRNGIPVHGMYAFDIIERLPSGLSELYGHIMARVEEGIERDPQYCKNVLVATVLAYRPLTLSELVVLADLPPGMDPRTIVKKCGSFLTVSEDTVNLIHQSAKDYLDKNYHSRLQPAGVAQGHVDISRRSIEGMSSKLVKNVYNLPLGFKPKDIGQRKKDKEDPLAPIRYSCVFWANHLCLNGESLGCQKELVDGGPVFGFLKEHFLRWLESLSILGKLSDGVQSIRKLLHVAQLQPGASHQLVGFLKDAERFVLSHGSIIERAPLQTYGSALVFSPTMSEIRKEQWKERLPFIKLTAGIKDRWSAHQQTLEGHRGSVTAVAFSPDGKHLASASDDKTVRLWDAATGAPLRALEGHRNRVGAIVFSLDGKHLASASGDWTVRLWDAATGAPLRTLEGHWDW</sequence>
<dbReference type="PROSITE" id="PS50837">
    <property type="entry name" value="NACHT"/>
    <property type="match status" value="1"/>
</dbReference>
<protein>
    <recommendedName>
        <fullName evidence="5">NACHT domain-containing protein</fullName>
    </recommendedName>
</protein>
<dbReference type="InterPro" id="IPR036322">
    <property type="entry name" value="WD40_repeat_dom_sf"/>
</dbReference>
<dbReference type="SUPFAM" id="SSF52540">
    <property type="entry name" value="P-loop containing nucleoside triphosphate hydrolases"/>
    <property type="match status" value="1"/>
</dbReference>
<gene>
    <name evidence="6" type="ORF">GP486_006161</name>
</gene>
<dbReference type="SMART" id="SM00320">
    <property type="entry name" value="WD40"/>
    <property type="match status" value="2"/>
</dbReference>
<name>A0A9P8L7W0_9PEZI</name>